<dbReference type="PANTHER" id="PTHR43394">
    <property type="entry name" value="ATP-DEPENDENT PERMEASE MDL1, MITOCHONDRIAL"/>
    <property type="match status" value="1"/>
</dbReference>
<dbReference type="InterPro" id="IPR017871">
    <property type="entry name" value="ABC_transporter-like_CS"/>
</dbReference>
<dbReference type="InterPro" id="IPR039421">
    <property type="entry name" value="Type_1_exporter"/>
</dbReference>
<reference evidence="12 13" key="1">
    <citation type="submission" date="2010-11" db="EMBL/GenBank/DDBJ databases">
        <title>Complete sequence of Halanaerobium sp. sapolanicus.</title>
        <authorList>
            <consortium name="US DOE Joint Genome Institute"/>
            <person name="Lucas S."/>
            <person name="Copeland A."/>
            <person name="Lapidus A."/>
            <person name="Cheng J.-F."/>
            <person name="Bruce D."/>
            <person name="Goodwin L."/>
            <person name="Pitluck S."/>
            <person name="Davenport K."/>
            <person name="Detter J.C."/>
            <person name="Han C."/>
            <person name="Tapia R."/>
            <person name="Land M."/>
            <person name="Hauser L."/>
            <person name="Jeffries C."/>
            <person name="Kyrpides N."/>
            <person name="Ivanova N."/>
            <person name="Mikhailova N."/>
            <person name="Begemann M.B."/>
            <person name="Mormile M.R."/>
            <person name="Wall J.D."/>
            <person name="Elias D.A."/>
            <person name="Woyke T."/>
        </authorList>
    </citation>
    <scope>NUCLEOTIDE SEQUENCE [LARGE SCALE GENOMIC DNA]</scope>
    <source>
        <strain evidence="13">sapolanicus</strain>
    </source>
</reference>
<dbReference type="HOGENOM" id="CLU_000604_84_9_9"/>
<feature type="transmembrane region" description="Helical" evidence="9">
    <location>
        <begin position="278"/>
        <end position="305"/>
    </location>
</feature>
<keyword evidence="8 9" id="KW-0472">Membrane</keyword>
<proteinExistence type="predicted"/>
<evidence type="ECO:0000256" key="5">
    <source>
        <dbReference type="ARBA" id="ARBA00022741"/>
    </source>
</evidence>
<dbReference type="GO" id="GO:0015421">
    <property type="term" value="F:ABC-type oligopeptide transporter activity"/>
    <property type="evidence" value="ECO:0007669"/>
    <property type="project" value="TreeGrafter"/>
</dbReference>
<dbReference type="RefSeq" id="WP_013404836.1">
    <property type="nucleotide sequence ID" value="NC_014654.1"/>
</dbReference>
<evidence type="ECO:0000256" key="6">
    <source>
        <dbReference type="ARBA" id="ARBA00022840"/>
    </source>
</evidence>
<dbReference type="CDD" id="cd18545">
    <property type="entry name" value="ABC_6TM_YknV_like"/>
    <property type="match status" value="1"/>
</dbReference>
<dbReference type="FunFam" id="1.20.1560.10:FF:000011">
    <property type="entry name" value="Multidrug ABC transporter ATP-binding protein"/>
    <property type="match status" value="1"/>
</dbReference>
<dbReference type="PROSITE" id="PS50893">
    <property type="entry name" value="ABC_TRANSPORTER_2"/>
    <property type="match status" value="1"/>
</dbReference>
<evidence type="ECO:0000259" key="11">
    <source>
        <dbReference type="PROSITE" id="PS50929"/>
    </source>
</evidence>
<evidence type="ECO:0000259" key="10">
    <source>
        <dbReference type="PROSITE" id="PS50893"/>
    </source>
</evidence>
<keyword evidence="3" id="KW-1003">Cell membrane</keyword>
<evidence type="ECO:0000256" key="9">
    <source>
        <dbReference type="SAM" id="Phobius"/>
    </source>
</evidence>
<dbReference type="SUPFAM" id="SSF90123">
    <property type="entry name" value="ABC transporter transmembrane region"/>
    <property type="match status" value="1"/>
</dbReference>
<evidence type="ECO:0000256" key="8">
    <source>
        <dbReference type="ARBA" id="ARBA00023136"/>
    </source>
</evidence>
<keyword evidence="2" id="KW-0813">Transport</keyword>
<dbReference type="InterPro" id="IPR027417">
    <property type="entry name" value="P-loop_NTPase"/>
</dbReference>
<dbReference type="EMBL" id="CP002304">
    <property type="protein sequence ID" value="ADQ13730.1"/>
    <property type="molecule type" value="Genomic_DNA"/>
</dbReference>
<dbReference type="InterPro" id="IPR036640">
    <property type="entry name" value="ABC1_TM_sf"/>
</dbReference>
<dbReference type="PROSITE" id="PS00211">
    <property type="entry name" value="ABC_TRANSPORTER_1"/>
    <property type="match status" value="1"/>
</dbReference>
<feature type="domain" description="ABC transporter" evidence="10">
    <location>
        <begin position="366"/>
        <end position="599"/>
    </location>
</feature>
<feature type="transmembrane region" description="Helical" evidence="9">
    <location>
        <begin position="76"/>
        <end position="95"/>
    </location>
</feature>
<sequence length="606" mass="67534">MRGGFGRRMTSEGEKEFSLQELDKQTIKFFFSYLKAYKLKIIFAVLAMLMVSLASLAAPYLSKVAVDDYIAQGDLGGLNLIALLIVLSYLVYWLFSYHQTYLASYIGQHVIAEIREDLYQHLQDLSMRFYTKESTGNVMSTVTHDVNELTDLLSTGFIHLLNDFFTISGIVIVMLYLDYRLALLSFIVIPFVLFSVRFLGKRMRSAYSDVRQKLAELNADVEENLSGIRLIQALNREAKNEGDFKNLSWKNFKANLAAASYFALLFPLMELAKVLGEAIVLAAGGAAVISGRISLGIIIAFMAYVRRFFAPLADLSQVYNTYQSAGAALDRINGYLKVDDKLQKAEQGEFATAAGEKIKAEFKPEIKFKAISFAYEKQKVIDNLNLEIKAGEVFALVGETGAGKSTLAKLLARLYDVDQGELLLSGINIKDIPLAVLRKKIAVVPQNVFLFDTTILENIRYAAPEATQAEVEAICRKINADHFIQKMPEGYQTEVGENGVKLSGGQKQLLSFARAMLVDPEILILDEATSSVDLYTEKLIQEAMDELLAGRTVLIIAHRFATLKKAKRIGVLKAGKLLAVGEHENLVKENEIYIELVDKQLLKNGQ</sequence>
<evidence type="ECO:0000313" key="12">
    <source>
        <dbReference type="EMBL" id="ADQ13730.1"/>
    </source>
</evidence>
<dbReference type="Pfam" id="PF00664">
    <property type="entry name" value="ABC_membrane"/>
    <property type="match status" value="1"/>
</dbReference>
<dbReference type="SMART" id="SM00382">
    <property type="entry name" value="AAA"/>
    <property type="match status" value="1"/>
</dbReference>
<dbReference type="GO" id="GO:0005886">
    <property type="term" value="C:plasma membrane"/>
    <property type="evidence" value="ECO:0007669"/>
    <property type="project" value="UniProtKB-SubCell"/>
</dbReference>
<dbReference type="GO" id="GO:0005524">
    <property type="term" value="F:ATP binding"/>
    <property type="evidence" value="ECO:0007669"/>
    <property type="project" value="UniProtKB-KW"/>
</dbReference>
<dbReference type="eggNOG" id="COG1132">
    <property type="taxonomic scope" value="Bacteria"/>
</dbReference>
<evidence type="ECO:0000256" key="3">
    <source>
        <dbReference type="ARBA" id="ARBA00022475"/>
    </source>
</evidence>
<dbReference type="AlphaFoldDB" id="E4RNQ2"/>
<keyword evidence="6" id="KW-0067">ATP-binding</keyword>
<dbReference type="KEGG" id="has:Halsa_0251"/>
<name>E4RNQ2_HALHG</name>
<comment type="subcellular location">
    <subcellularLocation>
        <location evidence="1">Cell membrane</location>
        <topology evidence="1">Multi-pass membrane protein</topology>
    </subcellularLocation>
</comment>
<evidence type="ECO:0000313" key="13">
    <source>
        <dbReference type="Proteomes" id="UP000007434"/>
    </source>
</evidence>
<keyword evidence="4 9" id="KW-0812">Transmembrane</keyword>
<evidence type="ECO:0000256" key="2">
    <source>
        <dbReference type="ARBA" id="ARBA00022448"/>
    </source>
</evidence>
<dbReference type="PROSITE" id="PS50929">
    <property type="entry name" value="ABC_TM1F"/>
    <property type="match status" value="1"/>
</dbReference>
<keyword evidence="13" id="KW-1185">Reference proteome</keyword>
<evidence type="ECO:0000256" key="7">
    <source>
        <dbReference type="ARBA" id="ARBA00022989"/>
    </source>
</evidence>
<dbReference type="InterPro" id="IPR003593">
    <property type="entry name" value="AAA+_ATPase"/>
</dbReference>
<dbReference type="InterPro" id="IPR003439">
    <property type="entry name" value="ABC_transporter-like_ATP-bd"/>
</dbReference>
<dbReference type="Proteomes" id="UP000007434">
    <property type="component" value="Chromosome"/>
</dbReference>
<dbReference type="GO" id="GO:0016887">
    <property type="term" value="F:ATP hydrolysis activity"/>
    <property type="evidence" value="ECO:0007669"/>
    <property type="project" value="InterPro"/>
</dbReference>
<dbReference type="FunFam" id="3.40.50.300:FF:000221">
    <property type="entry name" value="Multidrug ABC transporter ATP-binding protein"/>
    <property type="match status" value="1"/>
</dbReference>
<keyword evidence="5" id="KW-0547">Nucleotide-binding</keyword>
<accession>E4RNQ2</accession>
<dbReference type="PANTHER" id="PTHR43394:SF1">
    <property type="entry name" value="ATP-BINDING CASSETTE SUB-FAMILY B MEMBER 10, MITOCHONDRIAL"/>
    <property type="match status" value="1"/>
</dbReference>
<feature type="transmembrane region" description="Helical" evidence="9">
    <location>
        <begin position="157"/>
        <end position="177"/>
    </location>
</feature>
<dbReference type="Pfam" id="PF00005">
    <property type="entry name" value="ABC_tran"/>
    <property type="match status" value="1"/>
</dbReference>
<dbReference type="Gene3D" id="3.40.50.300">
    <property type="entry name" value="P-loop containing nucleotide triphosphate hydrolases"/>
    <property type="match status" value="1"/>
</dbReference>
<feature type="transmembrane region" description="Helical" evidence="9">
    <location>
        <begin position="183"/>
        <end position="200"/>
    </location>
</feature>
<evidence type="ECO:0000256" key="4">
    <source>
        <dbReference type="ARBA" id="ARBA00022692"/>
    </source>
</evidence>
<dbReference type="InterPro" id="IPR011527">
    <property type="entry name" value="ABC1_TM_dom"/>
</dbReference>
<dbReference type="STRING" id="656519.Halsa_0251"/>
<feature type="domain" description="ABC transmembrane type-1" evidence="11">
    <location>
        <begin position="42"/>
        <end position="324"/>
    </location>
</feature>
<dbReference type="Gene3D" id="1.20.1560.10">
    <property type="entry name" value="ABC transporter type 1, transmembrane domain"/>
    <property type="match status" value="1"/>
</dbReference>
<keyword evidence="7 9" id="KW-1133">Transmembrane helix</keyword>
<reference evidence="12 13" key="2">
    <citation type="journal article" date="2011" name="J. Bacteriol.">
        <title>Complete Genome Sequence of the Haloalkaliphilic, Hydrogen Producing Halanaerobium hydrogenoformans.</title>
        <authorList>
            <person name="Brown S.D."/>
            <person name="Begemann M.B."/>
            <person name="Mormile M.R."/>
            <person name="Wall J.D."/>
            <person name="Han C.S."/>
            <person name="Goodwin L.A."/>
            <person name="Pitluck S."/>
            <person name="Land M.L."/>
            <person name="Hauser L.J."/>
            <person name="Elias D.A."/>
        </authorList>
    </citation>
    <scope>NUCLEOTIDE SEQUENCE [LARGE SCALE GENOMIC DNA]</scope>
    <source>
        <strain evidence="13">sapolanicus</strain>
    </source>
</reference>
<gene>
    <name evidence="12" type="ordered locus">Halsa_0251</name>
</gene>
<dbReference type="SUPFAM" id="SSF52540">
    <property type="entry name" value="P-loop containing nucleoside triphosphate hydrolases"/>
    <property type="match status" value="1"/>
</dbReference>
<organism evidence="12 13">
    <name type="scientific">Halanaerobium hydrogeniformans</name>
    <name type="common">Halanaerobium sp. (strain sapolanicus)</name>
    <dbReference type="NCBI Taxonomy" id="656519"/>
    <lineage>
        <taxon>Bacteria</taxon>
        <taxon>Bacillati</taxon>
        <taxon>Bacillota</taxon>
        <taxon>Clostridia</taxon>
        <taxon>Halanaerobiales</taxon>
        <taxon>Halanaerobiaceae</taxon>
        <taxon>Halanaerobium</taxon>
    </lineage>
</organism>
<feature type="transmembrane region" description="Helical" evidence="9">
    <location>
        <begin position="41"/>
        <end position="61"/>
    </location>
</feature>
<protein>
    <submittedName>
        <fullName evidence="12">ABC transporter related protein</fullName>
    </submittedName>
</protein>
<evidence type="ECO:0000256" key="1">
    <source>
        <dbReference type="ARBA" id="ARBA00004651"/>
    </source>
</evidence>